<dbReference type="EMBL" id="JAIRBC010000051">
    <property type="protein sequence ID" value="MCG2462868.1"/>
    <property type="molecule type" value="Genomic_DNA"/>
</dbReference>
<dbReference type="AlphaFoldDB" id="A0AAE3JST5"/>
<protein>
    <submittedName>
        <fullName evidence="1">Uncharacterized protein</fullName>
    </submittedName>
</protein>
<evidence type="ECO:0000313" key="2">
    <source>
        <dbReference type="Proteomes" id="UP001200642"/>
    </source>
</evidence>
<accession>A0AAE3JST5</accession>
<name>A0AAE3JST5_9FLAO</name>
<proteinExistence type="predicted"/>
<evidence type="ECO:0000313" key="1">
    <source>
        <dbReference type="EMBL" id="MCG2462868.1"/>
    </source>
</evidence>
<gene>
    <name evidence="1" type="ORF">K8352_19045</name>
</gene>
<dbReference type="Proteomes" id="UP001200642">
    <property type="component" value="Unassembled WGS sequence"/>
</dbReference>
<reference evidence="1" key="1">
    <citation type="submission" date="2023-02" db="EMBL/GenBank/DDBJ databases">
        <title>Genome of Flavobacteriaceae gen. nov. sp. strain F89.</title>
        <authorList>
            <person name="Wang Y."/>
        </authorList>
    </citation>
    <scope>NUCLEOTIDE SEQUENCE</scope>
    <source>
        <strain evidence="1">F89</strain>
    </source>
</reference>
<dbReference type="RefSeq" id="WP_317904000.1">
    <property type="nucleotide sequence ID" value="NZ_JAIRBC010000051.1"/>
</dbReference>
<organism evidence="1 2">
    <name type="scientific">Cerina litoralis</name>
    <dbReference type="NCBI Taxonomy" id="2874477"/>
    <lineage>
        <taxon>Bacteria</taxon>
        <taxon>Pseudomonadati</taxon>
        <taxon>Bacteroidota</taxon>
        <taxon>Flavobacteriia</taxon>
        <taxon>Flavobacteriales</taxon>
        <taxon>Flavobacteriaceae</taxon>
        <taxon>Cerina</taxon>
    </lineage>
</organism>
<comment type="caution">
    <text evidence="1">The sequence shown here is derived from an EMBL/GenBank/DDBJ whole genome shotgun (WGS) entry which is preliminary data.</text>
</comment>
<keyword evidence="2" id="KW-1185">Reference proteome</keyword>
<sequence>MKRFKLFVPIAIEEEPKILATSHTTRKNCSVFNPFFRNVAQGCDGQKRENFGTTCPAYQ</sequence>